<dbReference type="HOGENOM" id="CLU_426796_0_0_5"/>
<name>A0A011UUF6_9HYPH</name>
<dbReference type="EMBL" id="SNZF01000021">
    <property type="protein sequence ID" value="TDR33535.1"/>
    <property type="molecule type" value="Genomic_DNA"/>
</dbReference>
<keyword evidence="3 7" id="KW-0812">Transmembrane</keyword>
<feature type="coiled-coil region" evidence="6">
    <location>
        <begin position="281"/>
        <end position="336"/>
    </location>
</feature>
<keyword evidence="5 7" id="KW-0472">Membrane</keyword>
<dbReference type="PATRIC" id="fig|69279.3.peg.1484"/>
<evidence type="ECO:0000259" key="9">
    <source>
        <dbReference type="Pfam" id="PF13807"/>
    </source>
</evidence>
<evidence type="ECO:0000259" key="8">
    <source>
        <dbReference type="Pfam" id="PF02706"/>
    </source>
</evidence>
<feature type="coiled-coil region" evidence="6">
    <location>
        <begin position="193"/>
        <end position="227"/>
    </location>
</feature>
<gene>
    <name evidence="10" type="ORF">BG36_22780</name>
    <name evidence="11" type="ORF">DES43_12122</name>
</gene>
<sequence>MATLSGNGPDRNTTPGRRIDSTIDLYGLGQTLWRRRWTILVCLVALPAIAWFALSTIVPRYSATSRILIDPREQRIVQNEIVQQGLGGDMALVDSQIEVIASETVLGRVVRDLDLAADPEFAGDQSDPRLAFDTALGSLAQAIEVSRRENTYVIEISATAQEAAKSARLANAIAQAYVADQIASSANSARDVSAAIRSRLSELQAQLNEAEEKVETFKREHNISQTEGQLLGDRRLTDLSARQSEALARVNETTARLQVLEEGLRTRGYVGATTADAGSAMGALRTRLADARQRLADLQNVLGPRHPRVSAALQEVAQAETAIREESERLVAAARDDNRIAIDALNSINAALQAAREDSFTTNENLIRLRELEREAQSIRLVYESFLVRAQETAQQEGITARTARVIAEAAVPVAPSFPPKIPMLIASVVMGLFIGILAAILRDFFTGLLGRGPQAAPLVPHRGADTVVDGLMLVTTLGRPEMARRGALDLVHGSISRGRSAIFVDLAADAPENDPGLAEIALGEVSAFGAVKADHDSGLHRLNAGRSPAQSRLSRDAVCNVLEAVAAEYDDVVVNIGELETEHGLAARIAAEMTRKAALVVRGGKADPQEQRMAQALSNDGAVAVSLVAAGQDNHFDKVA</sequence>
<dbReference type="OrthoDB" id="230260at2"/>
<dbReference type="RefSeq" id="WP_035024987.1">
    <property type="nucleotide sequence ID" value="NZ_KK073881.1"/>
</dbReference>
<reference evidence="11 13" key="2">
    <citation type="submission" date="2019-03" db="EMBL/GenBank/DDBJ databases">
        <title>Genomic Encyclopedia of Type Strains, Phase IV (KMG-IV): sequencing the most valuable type-strain genomes for metagenomic binning, comparative biology and taxonomic classification.</title>
        <authorList>
            <person name="Goeker M."/>
        </authorList>
    </citation>
    <scope>NUCLEOTIDE SEQUENCE [LARGE SCALE GENOMIC DNA]</scope>
    <source>
        <strain evidence="11 13">DSM 11603</strain>
    </source>
</reference>
<evidence type="ECO:0000256" key="6">
    <source>
        <dbReference type="SAM" id="Coils"/>
    </source>
</evidence>
<dbReference type="STRING" id="69279.BG36_22780"/>
<comment type="caution">
    <text evidence="10">The sequence shown here is derived from an EMBL/GenBank/DDBJ whole genome shotgun (WGS) entry which is preliminary data.</text>
</comment>
<keyword evidence="13" id="KW-1185">Reference proteome</keyword>
<dbReference type="Proteomes" id="UP000294958">
    <property type="component" value="Unassembled WGS sequence"/>
</dbReference>
<dbReference type="GO" id="GO:0005886">
    <property type="term" value="C:plasma membrane"/>
    <property type="evidence" value="ECO:0007669"/>
    <property type="project" value="UniProtKB-SubCell"/>
</dbReference>
<evidence type="ECO:0000313" key="12">
    <source>
        <dbReference type="Proteomes" id="UP000019849"/>
    </source>
</evidence>
<evidence type="ECO:0000256" key="7">
    <source>
        <dbReference type="SAM" id="Phobius"/>
    </source>
</evidence>
<feature type="transmembrane region" description="Helical" evidence="7">
    <location>
        <begin position="422"/>
        <end position="442"/>
    </location>
</feature>
<dbReference type="GO" id="GO:0004713">
    <property type="term" value="F:protein tyrosine kinase activity"/>
    <property type="evidence" value="ECO:0007669"/>
    <property type="project" value="TreeGrafter"/>
</dbReference>
<dbReference type="Proteomes" id="UP000019849">
    <property type="component" value="Unassembled WGS sequence"/>
</dbReference>
<feature type="domain" description="Tyrosine-protein kinase G-rich" evidence="9">
    <location>
        <begin position="371"/>
        <end position="444"/>
    </location>
</feature>
<dbReference type="InterPro" id="IPR032807">
    <property type="entry name" value="GNVR"/>
</dbReference>
<comment type="subcellular location">
    <subcellularLocation>
        <location evidence="1">Cell membrane</location>
        <topology evidence="1">Multi-pass membrane protein</topology>
    </subcellularLocation>
</comment>
<feature type="transmembrane region" description="Helical" evidence="7">
    <location>
        <begin position="37"/>
        <end position="58"/>
    </location>
</feature>
<proteinExistence type="predicted"/>
<evidence type="ECO:0000313" key="10">
    <source>
        <dbReference type="EMBL" id="EXL09488.1"/>
    </source>
</evidence>
<evidence type="ECO:0000256" key="2">
    <source>
        <dbReference type="ARBA" id="ARBA00022475"/>
    </source>
</evidence>
<dbReference type="EMBL" id="JENY01000007">
    <property type="protein sequence ID" value="EXL09488.1"/>
    <property type="molecule type" value="Genomic_DNA"/>
</dbReference>
<dbReference type="InterPro" id="IPR003856">
    <property type="entry name" value="LPS_length_determ_N"/>
</dbReference>
<dbReference type="AlphaFoldDB" id="A0A011UUF6"/>
<organism evidence="10 12">
    <name type="scientific">Aquamicrobium defluvii</name>
    <dbReference type="NCBI Taxonomy" id="69279"/>
    <lineage>
        <taxon>Bacteria</taxon>
        <taxon>Pseudomonadati</taxon>
        <taxon>Pseudomonadota</taxon>
        <taxon>Alphaproteobacteria</taxon>
        <taxon>Hyphomicrobiales</taxon>
        <taxon>Phyllobacteriaceae</taxon>
        <taxon>Aquamicrobium</taxon>
    </lineage>
</organism>
<evidence type="ECO:0000313" key="13">
    <source>
        <dbReference type="Proteomes" id="UP000294958"/>
    </source>
</evidence>
<protein>
    <submittedName>
        <fullName evidence="11">Uncharacterized protein involved in exopolysaccharide biosynthesis</fullName>
    </submittedName>
</protein>
<evidence type="ECO:0000313" key="11">
    <source>
        <dbReference type="EMBL" id="TDR33535.1"/>
    </source>
</evidence>
<keyword evidence="2" id="KW-1003">Cell membrane</keyword>
<evidence type="ECO:0000256" key="4">
    <source>
        <dbReference type="ARBA" id="ARBA00022989"/>
    </source>
</evidence>
<keyword evidence="4 7" id="KW-1133">Transmembrane helix</keyword>
<dbReference type="Pfam" id="PF02706">
    <property type="entry name" value="Wzz"/>
    <property type="match status" value="1"/>
</dbReference>
<dbReference type="Pfam" id="PF13807">
    <property type="entry name" value="GNVR"/>
    <property type="match status" value="1"/>
</dbReference>
<feature type="domain" description="Polysaccharide chain length determinant N-terminal" evidence="8">
    <location>
        <begin position="22"/>
        <end position="113"/>
    </location>
</feature>
<dbReference type="PANTHER" id="PTHR32309">
    <property type="entry name" value="TYROSINE-PROTEIN KINASE"/>
    <property type="match status" value="1"/>
</dbReference>
<evidence type="ECO:0000256" key="1">
    <source>
        <dbReference type="ARBA" id="ARBA00004651"/>
    </source>
</evidence>
<dbReference type="InterPro" id="IPR050445">
    <property type="entry name" value="Bact_polysacc_biosynth/exp"/>
</dbReference>
<dbReference type="PANTHER" id="PTHR32309:SF13">
    <property type="entry name" value="FERRIC ENTEROBACTIN TRANSPORT PROTEIN FEPE"/>
    <property type="match status" value="1"/>
</dbReference>
<evidence type="ECO:0000256" key="5">
    <source>
        <dbReference type="ARBA" id="ARBA00023136"/>
    </source>
</evidence>
<keyword evidence="6" id="KW-0175">Coiled coil</keyword>
<reference evidence="10 12" key="1">
    <citation type="submission" date="2014-02" db="EMBL/GenBank/DDBJ databases">
        <title>Aquamicrobium defluvii Genome sequencing.</title>
        <authorList>
            <person name="Wang X."/>
        </authorList>
    </citation>
    <scope>NUCLEOTIDE SEQUENCE [LARGE SCALE GENOMIC DNA]</scope>
    <source>
        <strain evidence="10 12">W13Z1</strain>
    </source>
</reference>
<accession>A0A011UUF6</accession>
<evidence type="ECO:0000256" key="3">
    <source>
        <dbReference type="ARBA" id="ARBA00022692"/>
    </source>
</evidence>
<dbReference type="eggNOG" id="COG3206">
    <property type="taxonomic scope" value="Bacteria"/>
</dbReference>